<evidence type="ECO:0000256" key="2">
    <source>
        <dbReference type="SAM" id="Phobius"/>
    </source>
</evidence>
<reference evidence="4" key="1">
    <citation type="submission" date="2016-11" db="EMBL/GenBank/DDBJ databases">
        <authorList>
            <person name="Jaros S."/>
            <person name="Januszkiewicz K."/>
            <person name="Wedrychowicz H."/>
        </authorList>
    </citation>
    <scope>NUCLEOTIDE SEQUENCE [LARGE SCALE GENOMIC DNA]</scope>
    <source>
        <strain evidence="4">CGMCC 4.3555</strain>
    </source>
</reference>
<keyword evidence="2" id="KW-0472">Membrane</keyword>
<dbReference type="RefSeq" id="WP_073444609.1">
    <property type="nucleotide sequence ID" value="NZ_FRBK01000006.1"/>
</dbReference>
<evidence type="ECO:0000256" key="1">
    <source>
        <dbReference type="SAM" id="MobiDB-lite"/>
    </source>
</evidence>
<feature type="transmembrane region" description="Helical" evidence="2">
    <location>
        <begin position="21"/>
        <end position="46"/>
    </location>
</feature>
<sequence>MRLGILIGLTRARVALMIAGLAWFMGLSAPVGIRILIAGLVLAGIAGDGAVEDHRTKTPTTTSTSDYRTAA</sequence>
<keyword evidence="2" id="KW-0812">Transmembrane</keyword>
<dbReference type="AlphaFoldDB" id="A0A9X8QSA7"/>
<organism evidence="3 4">
    <name type="scientific">Streptomyces yunnanensis</name>
    <dbReference type="NCBI Taxonomy" id="156453"/>
    <lineage>
        <taxon>Bacteria</taxon>
        <taxon>Bacillati</taxon>
        <taxon>Actinomycetota</taxon>
        <taxon>Actinomycetes</taxon>
        <taxon>Kitasatosporales</taxon>
        <taxon>Streptomycetaceae</taxon>
        <taxon>Streptomyces</taxon>
    </lineage>
</organism>
<feature type="region of interest" description="Disordered" evidence="1">
    <location>
        <begin position="51"/>
        <end position="71"/>
    </location>
</feature>
<accession>A0A9X8QSA7</accession>
<dbReference type="EMBL" id="FRBK01000006">
    <property type="protein sequence ID" value="SHL74901.1"/>
    <property type="molecule type" value="Genomic_DNA"/>
</dbReference>
<evidence type="ECO:0000313" key="4">
    <source>
        <dbReference type="Proteomes" id="UP000184388"/>
    </source>
</evidence>
<proteinExistence type="predicted"/>
<comment type="caution">
    <text evidence="3">The sequence shown here is derived from an EMBL/GenBank/DDBJ whole genome shotgun (WGS) entry which is preliminary data.</text>
</comment>
<keyword evidence="2" id="KW-1133">Transmembrane helix</keyword>
<protein>
    <submittedName>
        <fullName evidence="3">Uncharacterized protein</fullName>
    </submittedName>
</protein>
<name>A0A9X8QSA7_9ACTN</name>
<gene>
    <name evidence="3" type="ORF">SAMN05216268_10665</name>
</gene>
<dbReference type="Proteomes" id="UP000184388">
    <property type="component" value="Unassembled WGS sequence"/>
</dbReference>
<evidence type="ECO:0000313" key="3">
    <source>
        <dbReference type="EMBL" id="SHL74901.1"/>
    </source>
</evidence>